<dbReference type="GO" id="GO:0005886">
    <property type="term" value="C:plasma membrane"/>
    <property type="evidence" value="ECO:0007669"/>
    <property type="project" value="TreeGrafter"/>
</dbReference>
<name>A0A149VGK5_9PROT</name>
<dbReference type="PANTHER" id="PTHR32063">
    <property type="match status" value="1"/>
</dbReference>
<gene>
    <name evidence="3" type="ORF">AD953_02660</name>
</gene>
<evidence type="ECO:0000313" key="3">
    <source>
        <dbReference type="EMBL" id="KXV79319.1"/>
    </source>
</evidence>
<dbReference type="SUPFAM" id="SSF82866">
    <property type="entry name" value="Multidrug efflux transporter AcrB transmembrane domain"/>
    <property type="match status" value="1"/>
</dbReference>
<keyword evidence="1" id="KW-0812">Transmembrane</keyword>
<dbReference type="Pfam" id="PF00873">
    <property type="entry name" value="ACR_tran"/>
    <property type="match status" value="1"/>
</dbReference>
<dbReference type="GO" id="GO:0042910">
    <property type="term" value="F:xenobiotic transmembrane transporter activity"/>
    <property type="evidence" value="ECO:0007669"/>
    <property type="project" value="TreeGrafter"/>
</dbReference>
<dbReference type="AlphaFoldDB" id="A0A149VGK5"/>
<proteinExistence type="predicted"/>
<dbReference type="PANTHER" id="PTHR32063:SF24">
    <property type="entry name" value="CATION EFFLUX SYSTEM (ACRB_ACRD_ACRF FAMILY)"/>
    <property type="match status" value="1"/>
</dbReference>
<dbReference type="InterPro" id="IPR001036">
    <property type="entry name" value="Acrflvin-R"/>
</dbReference>
<organism evidence="3 4">
    <name type="scientific">Acetobacter malorum</name>
    <dbReference type="NCBI Taxonomy" id="178901"/>
    <lineage>
        <taxon>Bacteria</taxon>
        <taxon>Pseudomonadati</taxon>
        <taxon>Pseudomonadota</taxon>
        <taxon>Alphaproteobacteria</taxon>
        <taxon>Acetobacterales</taxon>
        <taxon>Acetobacteraceae</taxon>
        <taxon>Acetobacter</taxon>
    </lineage>
</organism>
<evidence type="ECO:0008006" key="5">
    <source>
        <dbReference type="Google" id="ProtNLM"/>
    </source>
</evidence>
<dbReference type="Proteomes" id="UP000075538">
    <property type="component" value="Unassembled WGS sequence"/>
</dbReference>
<comment type="caution">
    <text evidence="3">The sequence shown here is derived from an EMBL/GenBank/DDBJ whole genome shotgun (WGS) entry which is preliminary data.</text>
</comment>
<dbReference type="EMBL" id="LHZZ01000329">
    <property type="protein sequence ID" value="KXV79319.1"/>
    <property type="molecule type" value="Genomic_DNA"/>
</dbReference>
<dbReference type="PATRIC" id="fig|178901.15.peg.2661"/>
<dbReference type="Gene3D" id="1.20.1640.10">
    <property type="entry name" value="Multidrug efflux transporter AcrB transmembrane domain"/>
    <property type="match status" value="1"/>
</dbReference>
<keyword evidence="2" id="KW-0732">Signal</keyword>
<protein>
    <recommendedName>
        <fullName evidence="5">Cobalt-zinc-cadmium resistance protein CzcA</fullName>
    </recommendedName>
</protein>
<evidence type="ECO:0000313" key="4">
    <source>
        <dbReference type="Proteomes" id="UP000075538"/>
    </source>
</evidence>
<accession>A0A149VGK5</accession>
<keyword evidence="1" id="KW-0472">Membrane</keyword>
<feature type="transmembrane region" description="Helical" evidence="1">
    <location>
        <begin position="31"/>
        <end position="52"/>
    </location>
</feature>
<feature type="signal peptide" evidence="2">
    <location>
        <begin position="1"/>
        <end position="22"/>
    </location>
</feature>
<evidence type="ECO:0000256" key="2">
    <source>
        <dbReference type="SAM" id="SignalP"/>
    </source>
</evidence>
<reference evidence="3 4" key="1">
    <citation type="submission" date="2015-06" db="EMBL/GenBank/DDBJ databases">
        <title>Improved classification and identification of acetic acid bacteria using matrix-assisted laser desorption/ionization time-of-flight mass spectrometry; Gluconobacter nephelii and Gluconobacter uchimurae are later heterotypic synonyms of Gluconobacter japonicus and Gluconobacter oxydans, respectively.</title>
        <authorList>
            <person name="Li L."/>
            <person name="Cleenwerck I."/>
            <person name="De Vuyst L."/>
            <person name="Vandamme P."/>
        </authorList>
    </citation>
    <scope>NUCLEOTIDE SEQUENCE [LARGE SCALE GENOMIC DNA]</scope>
    <source>
        <strain evidence="3 4">LMG 1604</strain>
    </source>
</reference>
<keyword evidence="1" id="KW-1133">Transmembrane helix</keyword>
<evidence type="ECO:0000256" key="1">
    <source>
        <dbReference type="SAM" id="Phobius"/>
    </source>
</evidence>
<feature type="chain" id="PRO_5007557098" description="Cobalt-zinc-cadmium resistance protein CzcA" evidence="2">
    <location>
        <begin position="23"/>
        <end position="60"/>
    </location>
</feature>
<sequence length="60" mass="6170">MATALVASLGFIPMAVSTSAGAEVERPLATVVIGGLISSTLLTLLVLPSLYARIMKNRIA</sequence>